<evidence type="ECO:0000313" key="6">
    <source>
        <dbReference type="Proteomes" id="UP001497516"/>
    </source>
</evidence>
<dbReference type="PANTHER" id="PTHR10795">
    <property type="entry name" value="PROPROTEIN CONVERTASE SUBTILISIN/KEXIN"/>
    <property type="match status" value="1"/>
</dbReference>
<keyword evidence="6" id="KW-1185">Reference proteome</keyword>
<dbReference type="Pfam" id="PF17766">
    <property type="entry name" value="fn3_6"/>
    <property type="match status" value="1"/>
</dbReference>
<evidence type="ECO:0000256" key="3">
    <source>
        <dbReference type="ARBA" id="ARBA00022729"/>
    </source>
</evidence>
<evidence type="ECO:0000256" key="1">
    <source>
        <dbReference type="ARBA" id="ARBA00004613"/>
    </source>
</evidence>
<dbReference type="Proteomes" id="UP001497516">
    <property type="component" value="Chromosome 9"/>
</dbReference>
<dbReference type="GO" id="GO:0005576">
    <property type="term" value="C:extracellular region"/>
    <property type="evidence" value="ECO:0007669"/>
    <property type="project" value="UniProtKB-SubCell"/>
</dbReference>
<organism evidence="5 6">
    <name type="scientific">Linum trigynum</name>
    <dbReference type="NCBI Taxonomy" id="586398"/>
    <lineage>
        <taxon>Eukaryota</taxon>
        <taxon>Viridiplantae</taxon>
        <taxon>Streptophyta</taxon>
        <taxon>Embryophyta</taxon>
        <taxon>Tracheophyta</taxon>
        <taxon>Spermatophyta</taxon>
        <taxon>Magnoliopsida</taxon>
        <taxon>eudicotyledons</taxon>
        <taxon>Gunneridae</taxon>
        <taxon>Pentapetalae</taxon>
        <taxon>rosids</taxon>
        <taxon>fabids</taxon>
        <taxon>Malpighiales</taxon>
        <taxon>Linaceae</taxon>
        <taxon>Linum</taxon>
    </lineage>
</organism>
<accession>A0AAV2GLQ7</accession>
<comment type="similarity">
    <text evidence="2">Belongs to the peptidase S8 family.</text>
</comment>
<evidence type="ECO:0000313" key="5">
    <source>
        <dbReference type="EMBL" id="CAL1410663.1"/>
    </source>
</evidence>
<dbReference type="EMBL" id="OZ034822">
    <property type="protein sequence ID" value="CAL1410663.1"/>
    <property type="molecule type" value="Genomic_DNA"/>
</dbReference>
<evidence type="ECO:0000256" key="2">
    <source>
        <dbReference type="ARBA" id="ARBA00011073"/>
    </source>
</evidence>
<dbReference type="Gene3D" id="2.60.40.2310">
    <property type="match status" value="1"/>
</dbReference>
<keyword evidence="3" id="KW-0732">Signal</keyword>
<sequence length="128" mass="14017">MTITRSNGYDCSNSSLNLNYPSFVAFYDKNVTTGVILTHRFRRVVTNVGAAAATYKVKVAPPEAVKVAVLPRSMVFGKKNERRDYYVEIVYPSDGNGLVSYGSIVWIEESGKHIVRSPIVVAPTSGGK</sequence>
<dbReference type="AlphaFoldDB" id="A0AAV2GLQ7"/>
<reference evidence="5 6" key="1">
    <citation type="submission" date="2024-04" db="EMBL/GenBank/DDBJ databases">
        <authorList>
            <person name="Fracassetti M."/>
        </authorList>
    </citation>
    <scope>NUCLEOTIDE SEQUENCE [LARGE SCALE GENOMIC DNA]</scope>
</reference>
<evidence type="ECO:0000259" key="4">
    <source>
        <dbReference type="Pfam" id="PF17766"/>
    </source>
</evidence>
<name>A0AAV2GLQ7_9ROSI</name>
<comment type="subcellular location">
    <subcellularLocation>
        <location evidence="1">Secreted</location>
    </subcellularLocation>
</comment>
<proteinExistence type="inferred from homology"/>
<dbReference type="InterPro" id="IPR041469">
    <property type="entry name" value="Subtilisin-like_FN3"/>
</dbReference>
<protein>
    <recommendedName>
        <fullName evidence="4">Subtilisin-like protease fibronectin type-III domain-containing protein</fullName>
    </recommendedName>
</protein>
<dbReference type="InterPro" id="IPR045051">
    <property type="entry name" value="SBT"/>
</dbReference>
<gene>
    <name evidence="5" type="ORF">LTRI10_LOCUS50064</name>
</gene>
<feature type="domain" description="Subtilisin-like protease fibronectin type-III" evidence="4">
    <location>
        <begin position="17"/>
        <end position="121"/>
    </location>
</feature>